<feature type="compositionally biased region" description="Basic and acidic residues" evidence="1">
    <location>
        <begin position="131"/>
        <end position="140"/>
    </location>
</feature>
<keyword evidence="2" id="KW-0472">Membrane</keyword>
<name>A0ABV4UK46_9MICC</name>
<comment type="caution">
    <text evidence="3">The sequence shown here is derived from an EMBL/GenBank/DDBJ whole genome shotgun (WGS) entry which is preliminary data.</text>
</comment>
<dbReference type="RefSeq" id="WP_373970438.1">
    <property type="nucleotide sequence ID" value="NZ_JBHDLJ010000001.1"/>
</dbReference>
<dbReference type="InterPro" id="IPR021214">
    <property type="entry name" value="DUF2568"/>
</dbReference>
<proteinExistence type="predicted"/>
<keyword evidence="4" id="KW-1185">Reference proteome</keyword>
<keyword evidence="2" id="KW-1133">Transmembrane helix</keyword>
<reference evidence="3 4" key="1">
    <citation type="submission" date="2024-09" db="EMBL/GenBank/DDBJ databases">
        <authorList>
            <person name="Salinas-Garcia M.A."/>
            <person name="Prieme A."/>
        </authorList>
    </citation>
    <scope>NUCLEOTIDE SEQUENCE [LARGE SCALE GENOMIC DNA]</scope>
    <source>
        <strain evidence="3 4">DSM 21081</strain>
    </source>
</reference>
<evidence type="ECO:0000256" key="1">
    <source>
        <dbReference type="SAM" id="MobiDB-lite"/>
    </source>
</evidence>
<accession>A0ABV4UK46</accession>
<feature type="transmembrane region" description="Helical" evidence="2">
    <location>
        <begin position="16"/>
        <end position="37"/>
    </location>
</feature>
<keyword evidence="2" id="KW-0812">Transmembrane</keyword>
<dbReference type="EMBL" id="JBHDLJ010000001">
    <property type="protein sequence ID" value="MFB0833278.1"/>
    <property type="molecule type" value="Genomic_DNA"/>
</dbReference>
<gene>
    <name evidence="3" type="ORF">ACETWP_01645</name>
</gene>
<feature type="transmembrane region" description="Helical" evidence="2">
    <location>
        <begin position="98"/>
        <end position="115"/>
    </location>
</feature>
<organism evidence="3 4">
    <name type="scientific">Arthrobacter halodurans</name>
    <dbReference type="NCBI Taxonomy" id="516699"/>
    <lineage>
        <taxon>Bacteria</taxon>
        <taxon>Bacillati</taxon>
        <taxon>Actinomycetota</taxon>
        <taxon>Actinomycetes</taxon>
        <taxon>Micrococcales</taxon>
        <taxon>Micrococcaceae</taxon>
        <taxon>Arthrobacter</taxon>
    </lineage>
</organism>
<sequence>MDNHVDERAAAQRPNAAAVLAFVLEVGLLCAAGLWAIEFLPLPPFAAAAAVALPLLVFWGLFMAPRARLRIRWPAHPFVAHGLFATGAVLLHLVDRPVPGWIMLCLTLLSGYLAWRHRRAPRAHGAGAMRHRPDAPEGRRPSGRRAAR</sequence>
<dbReference type="Proteomes" id="UP001575652">
    <property type="component" value="Unassembled WGS sequence"/>
</dbReference>
<feature type="region of interest" description="Disordered" evidence="1">
    <location>
        <begin position="124"/>
        <end position="148"/>
    </location>
</feature>
<evidence type="ECO:0000256" key="2">
    <source>
        <dbReference type="SAM" id="Phobius"/>
    </source>
</evidence>
<dbReference type="Pfam" id="PF10823">
    <property type="entry name" value="DUF2568"/>
    <property type="match status" value="1"/>
</dbReference>
<feature type="transmembrane region" description="Helical" evidence="2">
    <location>
        <begin position="43"/>
        <end position="62"/>
    </location>
</feature>
<evidence type="ECO:0000313" key="4">
    <source>
        <dbReference type="Proteomes" id="UP001575652"/>
    </source>
</evidence>
<feature type="transmembrane region" description="Helical" evidence="2">
    <location>
        <begin position="74"/>
        <end position="92"/>
    </location>
</feature>
<evidence type="ECO:0000313" key="3">
    <source>
        <dbReference type="EMBL" id="MFB0833278.1"/>
    </source>
</evidence>
<protein>
    <submittedName>
        <fullName evidence="3">YrdB family protein</fullName>
    </submittedName>
</protein>